<proteinExistence type="predicted"/>
<feature type="region of interest" description="Disordered" evidence="1">
    <location>
        <begin position="1"/>
        <end position="51"/>
    </location>
</feature>
<name>A0ABW3EVK2_9ACTN</name>
<comment type="caution">
    <text evidence="2">The sequence shown here is derived from an EMBL/GenBank/DDBJ whole genome shotgun (WGS) entry which is preliminary data.</text>
</comment>
<dbReference type="Proteomes" id="UP001596972">
    <property type="component" value="Unassembled WGS sequence"/>
</dbReference>
<accession>A0ABW3EVK2</accession>
<feature type="non-terminal residue" evidence="2">
    <location>
        <position position="373"/>
    </location>
</feature>
<evidence type="ECO:0000256" key="1">
    <source>
        <dbReference type="SAM" id="MobiDB-lite"/>
    </source>
</evidence>
<feature type="region of interest" description="Disordered" evidence="1">
    <location>
        <begin position="282"/>
        <end position="309"/>
    </location>
</feature>
<evidence type="ECO:0000313" key="3">
    <source>
        <dbReference type="Proteomes" id="UP001596972"/>
    </source>
</evidence>
<protein>
    <recommendedName>
        <fullName evidence="4">Chromosome segregation ATPase</fullName>
    </recommendedName>
</protein>
<feature type="compositionally biased region" description="Low complexity" evidence="1">
    <location>
        <begin position="220"/>
        <end position="235"/>
    </location>
</feature>
<evidence type="ECO:0008006" key="4">
    <source>
        <dbReference type="Google" id="ProtNLM"/>
    </source>
</evidence>
<keyword evidence="3" id="KW-1185">Reference proteome</keyword>
<gene>
    <name evidence="2" type="ORF">ACFQ11_29255</name>
</gene>
<feature type="region of interest" description="Disordered" evidence="1">
    <location>
        <begin position="184"/>
        <end position="235"/>
    </location>
</feature>
<feature type="compositionally biased region" description="Basic and acidic residues" evidence="1">
    <location>
        <begin position="190"/>
        <end position="219"/>
    </location>
</feature>
<evidence type="ECO:0000313" key="2">
    <source>
        <dbReference type="EMBL" id="MFD0904503.1"/>
    </source>
</evidence>
<feature type="region of interest" description="Disordered" evidence="1">
    <location>
        <begin position="324"/>
        <end position="373"/>
    </location>
</feature>
<reference evidence="3" key="1">
    <citation type="journal article" date="2019" name="Int. J. Syst. Evol. Microbiol.">
        <title>The Global Catalogue of Microorganisms (GCM) 10K type strain sequencing project: providing services to taxonomists for standard genome sequencing and annotation.</title>
        <authorList>
            <consortium name="The Broad Institute Genomics Platform"/>
            <consortium name="The Broad Institute Genome Sequencing Center for Infectious Disease"/>
            <person name="Wu L."/>
            <person name="Ma J."/>
        </authorList>
    </citation>
    <scope>NUCLEOTIDE SEQUENCE [LARGE SCALE GENOMIC DNA]</scope>
    <source>
        <strain evidence="3">JCM 31202</strain>
    </source>
</reference>
<feature type="compositionally biased region" description="Acidic residues" evidence="1">
    <location>
        <begin position="1"/>
        <end position="16"/>
    </location>
</feature>
<dbReference type="EMBL" id="JBHTJA010000088">
    <property type="protein sequence ID" value="MFD0904503.1"/>
    <property type="molecule type" value="Genomic_DNA"/>
</dbReference>
<feature type="compositionally biased region" description="Basic and acidic residues" evidence="1">
    <location>
        <begin position="338"/>
        <end position="373"/>
    </location>
</feature>
<organism evidence="2 3">
    <name type="scientific">Actinomadura sediminis</name>
    <dbReference type="NCBI Taxonomy" id="1038904"/>
    <lineage>
        <taxon>Bacteria</taxon>
        <taxon>Bacillati</taxon>
        <taxon>Actinomycetota</taxon>
        <taxon>Actinomycetes</taxon>
        <taxon>Streptosporangiales</taxon>
        <taxon>Thermomonosporaceae</taxon>
        <taxon>Actinomadura</taxon>
    </lineage>
</organism>
<sequence length="373" mass="40596">MRPESDDTIEAGEADGGEARDATVPAQSGDESGVGARAADLADGPVPGDDLSADAVAARAEETRAAGRRPCGYCGRPIARGARRDARFCSTEHRNAHNRRLRRRDAESDAPLRTLREERALLEPLVAALSERSGSLTRLLDGAVADALADAENARAEAREAHRAADEADVRARLADERAEQALNEARAAAADRDEKVRQADRRAREARRDAEHAWEEAGRAAQARQTAEEQAAAEQHLRQVAEQAAAEARHVHEDTAARLREAQAELRRLADALTAVTSERDRARADLENERRHHADASRRADRAQDDLAEARRDLDEVRERLAEADRARQAAAADAAEARGRAVELQARAERADAPVDRAADRAERTAARAD</sequence>